<dbReference type="InterPro" id="IPR020542">
    <property type="entry name" value="Asp_carbamoyltrfase_reg_C"/>
</dbReference>
<dbReference type="AlphaFoldDB" id="A0A1H6QDX6"/>
<dbReference type="Pfam" id="PF01948">
    <property type="entry name" value="PyrI"/>
    <property type="match status" value="1"/>
</dbReference>
<dbReference type="SUPFAM" id="SSF57825">
    <property type="entry name" value="Aspartate carbamoyltransferase, Regulatory-chain, C-terminal domain"/>
    <property type="match status" value="1"/>
</dbReference>
<keyword evidence="3" id="KW-0665">Pyrimidine biosynthesis</keyword>
<dbReference type="InterPro" id="IPR002801">
    <property type="entry name" value="Asp_carbamoylTrfase_reg"/>
</dbReference>
<dbReference type="OrthoDB" id="5599321at2"/>
<dbReference type="STRING" id="322505.SAMN04487836_11027"/>
<evidence type="ECO:0000256" key="3">
    <source>
        <dbReference type="ARBA" id="ARBA00022975"/>
    </source>
</evidence>
<feature type="domain" description="Aspartate carbamoyltransferase regulatory subunit N-terminal" evidence="4">
    <location>
        <begin position="1"/>
        <end position="89"/>
    </location>
</feature>
<dbReference type="InterPro" id="IPR036793">
    <property type="entry name" value="Asp_carbatrfase_reg_N_sf"/>
</dbReference>
<evidence type="ECO:0000256" key="2">
    <source>
        <dbReference type="ARBA" id="ARBA00022833"/>
    </source>
</evidence>
<keyword evidence="7" id="KW-1185">Reference proteome</keyword>
<dbReference type="PANTHER" id="PTHR35805">
    <property type="entry name" value="ASPARTATE CARBAMOYLTRANSFERASE REGULATORY CHAIN"/>
    <property type="match status" value="1"/>
</dbReference>
<dbReference type="Gene3D" id="3.30.70.140">
    <property type="entry name" value="Aspartate carbamoyltransferase regulatory subunit, N-terminal domain"/>
    <property type="match status" value="1"/>
</dbReference>
<dbReference type="PANTHER" id="PTHR35805:SF1">
    <property type="entry name" value="ASPARTATE CARBAMOYLTRANSFERASE REGULATORY CHAIN"/>
    <property type="match status" value="1"/>
</dbReference>
<dbReference type="InterPro" id="IPR020545">
    <property type="entry name" value="Asp_carbamoyltransf_reg_N"/>
</dbReference>
<evidence type="ECO:0000259" key="4">
    <source>
        <dbReference type="Pfam" id="PF01948"/>
    </source>
</evidence>
<dbReference type="eggNOG" id="COG1781">
    <property type="taxonomic scope" value="Bacteria"/>
</dbReference>
<dbReference type="NCBIfam" id="NF002063">
    <property type="entry name" value="PRK00893.1-3"/>
    <property type="match status" value="1"/>
</dbReference>
<evidence type="ECO:0000256" key="1">
    <source>
        <dbReference type="ARBA" id="ARBA00022723"/>
    </source>
</evidence>
<keyword evidence="6" id="KW-0808">Transferase</keyword>
<accession>A0A1H6QDX6</accession>
<evidence type="ECO:0000313" key="6">
    <source>
        <dbReference type="EMBL" id="SEI40086.1"/>
    </source>
</evidence>
<dbReference type="GO" id="GO:0046872">
    <property type="term" value="F:metal ion binding"/>
    <property type="evidence" value="ECO:0007669"/>
    <property type="project" value="UniProtKB-KW"/>
</dbReference>
<evidence type="ECO:0000313" key="7">
    <source>
        <dbReference type="Proteomes" id="UP000183028"/>
    </source>
</evidence>
<dbReference type="InterPro" id="IPR036792">
    <property type="entry name" value="Asp_carbatrfase_reg_C_sf"/>
</dbReference>
<keyword evidence="2" id="KW-0862">Zinc</keyword>
<dbReference type="GO" id="GO:0009347">
    <property type="term" value="C:aspartate carbamoyltransferase complex"/>
    <property type="evidence" value="ECO:0007669"/>
    <property type="project" value="InterPro"/>
</dbReference>
<gene>
    <name evidence="6" type="ORF">SAMN04487834_100286</name>
</gene>
<keyword evidence="1" id="KW-0479">Metal-binding</keyword>
<feature type="domain" description="Aspartate carbamoyltransferase regulatory subunit C-terminal" evidence="5">
    <location>
        <begin position="95"/>
        <end position="139"/>
    </location>
</feature>
<dbReference type="SUPFAM" id="SSF54893">
    <property type="entry name" value="Aspartate carbamoyltransferase, Regulatory-chain, N-terminal domain"/>
    <property type="match status" value="1"/>
</dbReference>
<reference evidence="7" key="1">
    <citation type="submission" date="2016-10" db="EMBL/GenBank/DDBJ databases">
        <authorList>
            <person name="Varghese N."/>
        </authorList>
    </citation>
    <scope>NUCLEOTIDE SEQUENCE [LARGE SCALE GENOMIC DNA]</scope>
    <source>
        <strain evidence="7">DSM 20406</strain>
    </source>
</reference>
<dbReference type="GO" id="GO:0006221">
    <property type="term" value="P:pyrimidine nucleotide biosynthetic process"/>
    <property type="evidence" value="ECO:0007669"/>
    <property type="project" value="UniProtKB-KW"/>
</dbReference>
<organism evidence="6 7">
    <name type="scientific">Sharpea azabuensis</name>
    <dbReference type="NCBI Taxonomy" id="322505"/>
    <lineage>
        <taxon>Bacteria</taxon>
        <taxon>Bacillati</taxon>
        <taxon>Bacillota</taxon>
        <taxon>Erysipelotrichia</taxon>
        <taxon>Erysipelotrichales</taxon>
        <taxon>Coprobacillaceae</taxon>
        <taxon>Sharpea</taxon>
    </lineage>
</organism>
<dbReference type="RefSeq" id="WP_074731141.1">
    <property type="nucleotide sequence ID" value="NZ_FNYK01000002.1"/>
</dbReference>
<sequence length="141" mass="16240">MKIDDVKNGIVLDHITAGKVMEVYEALELDKLNCSIAILKNVRSTKMGRKDILKIDNDFDVDLDVLGYLDPNITVCIIKDGKIVEKKQMQLPETIVNVEKCKNPRCITSVEKNLDQIFYLANRSKRIYRCKYCDSKIERSK</sequence>
<evidence type="ECO:0000259" key="5">
    <source>
        <dbReference type="Pfam" id="PF02748"/>
    </source>
</evidence>
<dbReference type="Pfam" id="PF02748">
    <property type="entry name" value="PyrI_C"/>
    <property type="match status" value="1"/>
</dbReference>
<protein>
    <submittedName>
        <fullName evidence="6">Aspartate carbamoyltransferase regulatory subunit</fullName>
    </submittedName>
</protein>
<proteinExistence type="predicted"/>
<name>A0A1H6QDX6_9FIRM</name>
<dbReference type="GO" id="GO:0016740">
    <property type="term" value="F:transferase activity"/>
    <property type="evidence" value="ECO:0007669"/>
    <property type="project" value="UniProtKB-KW"/>
</dbReference>
<dbReference type="Proteomes" id="UP000183028">
    <property type="component" value="Unassembled WGS sequence"/>
</dbReference>
<dbReference type="EMBL" id="FNYK01000002">
    <property type="protein sequence ID" value="SEI40086.1"/>
    <property type="molecule type" value="Genomic_DNA"/>
</dbReference>
<dbReference type="Gene3D" id="2.30.30.20">
    <property type="entry name" value="Aspartate carbamoyltransferase regulatory subunit, C-terminal domain"/>
    <property type="match status" value="1"/>
</dbReference>
<dbReference type="GO" id="GO:0006207">
    <property type="term" value="P:'de novo' pyrimidine nucleobase biosynthetic process"/>
    <property type="evidence" value="ECO:0007669"/>
    <property type="project" value="InterPro"/>
</dbReference>